<proteinExistence type="predicted"/>
<evidence type="ECO:0000256" key="1">
    <source>
        <dbReference type="SAM" id="MobiDB-lite"/>
    </source>
</evidence>
<reference evidence="2 3" key="1">
    <citation type="submission" date="2023-04" db="EMBL/GenBank/DDBJ databases">
        <title>Complete genome sequence of Alisedimentitalea scapharcae.</title>
        <authorList>
            <person name="Rong J.-C."/>
            <person name="Yi M.-L."/>
            <person name="Zhao Q."/>
        </authorList>
    </citation>
    <scope>NUCLEOTIDE SEQUENCE [LARGE SCALE GENOMIC DNA]</scope>
    <source>
        <strain evidence="2 3">KCTC 42119</strain>
    </source>
</reference>
<accession>A0ABZ2XX38</accession>
<dbReference type="EMBL" id="CP123584">
    <property type="protein sequence ID" value="WZK90438.1"/>
    <property type="molecule type" value="Genomic_DNA"/>
</dbReference>
<dbReference type="RefSeq" id="WP_406649191.1">
    <property type="nucleotide sequence ID" value="NZ_CP123584.1"/>
</dbReference>
<sequence length="90" mass="9836">MQQPTHGNHGDTPHTRRITRAQVVSTIYESVINPAQFETFLDLWSRHLHDTVAWDQGDALSDGFEASGDLEQGGGGCQPAPAFHPSPKNV</sequence>
<evidence type="ECO:0008006" key="4">
    <source>
        <dbReference type="Google" id="ProtNLM"/>
    </source>
</evidence>
<feature type="region of interest" description="Disordered" evidence="1">
    <location>
        <begin position="59"/>
        <end position="90"/>
    </location>
</feature>
<evidence type="ECO:0000313" key="3">
    <source>
        <dbReference type="Proteomes" id="UP001623232"/>
    </source>
</evidence>
<gene>
    <name evidence="2" type="ORF">QEZ52_07810</name>
</gene>
<organism evidence="2 3">
    <name type="scientific">Aliisedimentitalea scapharcae</name>
    <dbReference type="NCBI Taxonomy" id="1524259"/>
    <lineage>
        <taxon>Bacteria</taxon>
        <taxon>Pseudomonadati</taxon>
        <taxon>Pseudomonadota</taxon>
        <taxon>Alphaproteobacteria</taxon>
        <taxon>Rhodobacterales</taxon>
        <taxon>Roseobacteraceae</taxon>
        <taxon>Aliisedimentitalea</taxon>
    </lineage>
</organism>
<name>A0ABZ2XX38_9RHOB</name>
<protein>
    <recommendedName>
        <fullName evidence="4">SnoaL-like domain-containing protein</fullName>
    </recommendedName>
</protein>
<keyword evidence="3" id="KW-1185">Reference proteome</keyword>
<dbReference type="Proteomes" id="UP001623232">
    <property type="component" value="Chromosome"/>
</dbReference>
<evidence type="ECO:0000313" key="2">
    <source>
        <dbReference type="EMBL" id="WZK90438.1"/>
    </source>
</evidence>